<sequence length="267" mass="29661">MTYTSIDACGQHHPPAGPDARIASLVPSLSELLFALGLGTQLVARTHYCIHPAAELAAVPSVGGTKKINHRRLAALAPTHVLLNIDENTQELSAQLAAYVPQRIVTHPCAPQDNFALYRLLGRVFDREAEAEALCAGLQQRLERLDARRWPGRRVLYLIWREPWMSVGADTYIARMLERVGWQTWPRPAAVRYPQIEITPQLLAEVDLVLFSSEPYRFTAADLEHFAATTGCAPHRLRLIDGEMTSWYGSRALAGVDYLHDFAAACA</sequence>
<dbReference type="InterPro" id="IPR054828">
    <property type="entry name" value="Vit_B12_bind_prot"/>
</dbReference>
<dbReference type="EMBL" id="QGTJ01000008">
    <property type="protein sequence ID" value="PWV60187.1"/>
    <property type="molecule type" value="Genomic_DNA"/>
</dbReference>
<evidence type="ECO:0000313" key="3">
    <source>
        <dbReference type="EMBL" id="PWV60187.1"/>
    </source>
</evidence>
<dbReference type="Proteomes" id="UP000246569">
    <property type="component" value="Unassembled WGS sequence"/>
</dbReference>
<keyword evidence="4" id="KW-1185">Reference proteome</keyword>
<protein>
    <submittedName>
        <fullName evidence="3">ABC-type Fe3+-hydroxamate transport system substrate-binding protein</fullName>
    </submittedName>
</protein>
<dbReference type="PANTHER" id="PTHR30535">
    <property type="entry name" value="VITAMIN B12-BINDING PROTEIN"/>
    <property type="match status" value="1"/>
</dbReference>
<reference evidence="3 4" key="1">
    <citation type="submission" date="2018-05" db="EMBL/GenBank/DDBJ databases">
        <title>Genomic Encyclopedia of Type Strains, Phase IV (KMG-IV): sequencing the most valuable type-strain genomes for metagenomic binning, comparative biology and taxonomic classification.</title>
        <authorList>
            <person name="Goeker M."/>
        </authorList>
    </citation>
    <scope>NUCLEOTIDE SEQUENCE [LARGE SCALE GENOMIC DNA]</scope>
    <source>
        <strain evidence="3 4">DSM 23606</strain>
    </source>
</reference>
<dbReference type="AlphaFoldDB" id="A0A317MXZ1"/>
<dbReference type="RefSeq" id="WP_110019292.1">
    <property type="nucleotide sequence ID" value="NZ_QGTJ01000008.1"/>
</dbReference>
<name>A0A317MXZ1_9GAMM</name>
<evidence type="ECO:0000256" key="1">
    <source>
        <dbReference type="ARBA" id="ARBA00022729"/>
    </source>
</evidence>
<organism evidence="3 4">
    <name type="scientific">Plasticicumulans acidivorans</name>
    <dbReference type="NCBI Taxonomy" id="886464"/>
    <lineage>
        <taxon>Bacteria</taxon>
        <taxon>Pseudomonadati</taxon>
        <taxon>Pseudomonadota</taxon>
        <taxon>Gammaproteobacteria</taxon>
        <taxon>Candidatus Competibacteraceae</taxon>
        <taxon>Plasticicumulans</taxon>
    </lineage>
</organism>
<accession>A0A317MXZ1</accession>
<dbReference type="InterPro" id="IPR050902">
    <property type="entry name" value="ABC_Transporter_SBP"/>
</dbReference>
<dbReference type="Pfam" id="PF01497">
    <property type="entry name" value="Peripla_BP_2"/>
    <property type="match status" value="1"/>
</dbReference>
<dbReference type="Gene3D" id="3.40.50.1980">
    <property type="entry name" value="Nitrogenase molybdenum iron protein domain"/>
    <property type="match status" value="2"/>
</dbReference>
<dbReference type="SUPFAM" id="SSF53807">
    <property type="entry name" value="Helical backbone' metal receptor"/>
    <property type="match status" value="1"/>
</dbReference>
<evidence type="ECO:0000259" key="2">
    <source>
        <dbReference type="PROSITE" id="PS50983"/>
    </source>
</evidence>
<dbReference type="PROSITE" id="PS50983">
    <property type="entry name" value="FE_B12_PBP"/>
    <property type="match status" value="1"/>
</dbReference>
<feature type="domain" description="Fe/B12 periplasmic-binding" evidence="2">
    <location>
        <begin position="21"/>
        <end position="267"/>
    </location>
</feature>
<proteinExistence type="predicted"/>
<dbReference type="PANTHER" id="PTHR30535:SF34">
    <property type="entry name" value="MOLYBDATE-BINDING PROTEIN MOLA"/>
    <property type="match status" value="1"/>
</dbReference>
<comment type="caution">
    <text evidence="3">The sequence shown here is derived from an EMBL/GenBank/DDBJ whole genome shotgun (WGS) entry which is preliminary data.</text>
</comment>
<dbReference type="OrthoDB" id="6495095at2"/>
<gene>
    <name evidence="3" type="ORF">C7443_108116</name>
</gene>
<evidence type="ECO:0000313" key="4">
    <source>
        <dbReference type="Proteomes" id="UP000246569"/>
    </source>
</evidence>
<dbReference type="InterPro" id="IPR002491">
    <property type="entry name" value="ABC_transptr_periplasmic_BD"/>
</dbReference>
<keyword evidence="1" id="KW-0732">Signal</keyword>
<dbReference type="NCBIfam" id="NF038402">
    <property type="entry name" value="TroA_like"/>
    <property type="match status" value="1"/>
</dbReference>